<name>A0ABT8DDR9_9RHOB</name>
<evidence type="ECO:0000313" key="2">
    <source>
        <dbReference type="Proteomes" id="UP001243846"/>
    </source>
</evidence>
<dbReference type="EMBL" id="JAUFRC010000004">
    <property type="protein sequence ID" value="MDN3714386.1"/>
    <property type="molecule type" value="Genomic_DNA"/>
</dbReference>
<sequence length="41" mass="5024">MTLADPQIIRMRNLWHSALSGLLLEWRKEWVKYPSQRDRVE</sequence>
<gene>
    <name evidence="1" type="ORF">QWZ10_25905</name>
</gene>
<reference evidence="2" key="1">
    <citation type="journal article" date="2019" name="Int. J. Syst. Evol. Microbiol.">
        <title>The Global Catalogue of Microorganisms (GCM) 10K type strain sequencing project: providing services to taxonomists for standard genome sequencing and annotation.</title>
        <authorList>
            <consortium name="The Broad Institute Genomics Platform"/>
            <consortium name="The Broad Institute Genome Sequencing Center for Infectious Disease"/>
            <person name="Wu L."/>
            <person name="Ma J."/>
        </authorList>
    </citation>
    <scope>NUCLEOTIDE SEQUENCE [LARGE SCALE GENOMIC DNA]</scope>
    <source>
        <strain evidence="2">CECT 8482</strain>
    </source>
</reference>
<organism evidence="1 2">
    <name type="scientific">Paracoccus cavernae</name>
    <dbReference type="NCBI Taxonomy" id="1571207"/>
    <lineage>
        <taxon>Bacteria</taxon>
        <taxon>Pseudomonadati</taxon>
        <taxon>Pseudomonadota</taxon>
        <taxon>Alphaproteobacteria</taxon>
        <taxon>Rhodobacterales</taxon>
        <taxon>Paracoccaceae</taxon>
        <taxon>Paracoccus</taxon>
    </lineage>
</organism>
<protein>
    <submittedName>
        <fullName evidence="1">Uncharacterized protein</fullName>
    </submittedName>
</protein>
<proteinExistence type="predicted"/>
<dbReference type="RefSeq" id="WP_377788445.1">
    <property type="nucleotide sequence ID" value="NZ_JBHUOC010000008.1"/>
</dbReference>
<accession>A0ABT8DDR9</accession>
<dbReference type="Proteomes" id="UP001243846">
    <property type="component" value="Unassembled WGS sequence"/>
</dbReference>
<comment type="caution">
    <text evidence="1">The sequence shown here is derived from an EMBL/GenBank/DDBJ whole genome shotgun (WGS) entry which is preliminary data.</text>
</comment>
<evidence type="ECO:0000313" key="1">
    <source>
        <dbReference type="EMBL" id="MDN3714386.1"/>
    </source>
</evidence>
<keyword evidence="2" id="KW-1185">Reference proteome</keyword>